<evidence type="ECO:0000256" key="5">
    <source>
        <dbReference type="ARBA" id="ARBA00023136"/>
    </source>
</evidence>
<keyword evidence="2" id="KW-1003">Cell membrane</keyword>
<name>V4HX23_PSEL2</name>
<dbReference type="Pfam" id="PF02687">
    <property type="entry name" value="FtsX"/>
    <property type="match status" value="2"/>
</dbReference>
<dbReference type="InterPro" id="IPR003838">
    <property type="entry name" value="ABC3_permease_C"/>
</dbReference>
<keyword evidence="5 7" id="KW-0472">Membrane</keyword>
<reference evidence="9 10" key="1">
    <citation type="submission" date="2013-07" db="EMBL/GenBank/DDBJ databases">
        <title>Draft genome sequence of Pseudoalteromonas luteoviolacea 2ta16.</title>
        <authorList>
            <person name="Allen E.E."/>
            <person name="Azam F."/>
            <person name="Podell S."/>
        </authorList>
    </citation>
    <scope>NUCLEOTIDE SEQUENCE [LARGE SCALE GENOMIC DNA]</scope>
    <source>
        <strain evidence="9 10">2ta16</strain>
    </source>
</reference>
<keyword evidence="3 7" id="KW-0812">Transmembrane</keyword>
<accession>V4HX23</accession>
<feature type="domain" description="ABC3 transporter permease C-terminal" evidence="8">
    <location>
        <begin position="259"/>
        <end position="369"/>
    </location>
</feature>
<dbReference type="GO" id="GO:0005886">
    <property type="term" value="C:plasma membrane"/>
    <property type="evidence" value="ECO:0007669"/>
    <property type="project" value="UniProtKB-SubCell"/>
</dbReference>
<feature type="transmembrane region" description="Helical" evidence="7">
    <location>
        <begin position="21"/>
        <end position="39"/>
    </location>
</feature>
<feature type="transmembrane region" description="Helical" evidence="7">
    <location>
        <begin position="467"/>
        <end position="486"/>
    </location>
</feature>
<evidence type="ECO:0000256" key="1">
    <source>
        <dbReference type="ARBA" id="ARBA00004651"/>
    </source>
</evidence>
<comment type="caution">
    <text evidence="9">The sequence shown here is derived from an EMBL/GenBank/DDBJ whole genome shotgun (WGS) entry which is preliminary data.</text>
</comment>
<evidence type="ECO:0000313" key="9">
    <source>
        <dbReference type="EMBL" id="ESP94323.1"/>
    </source>
</evidence>
<dbReference type="Proteomes" id="UP000017820">
    <property type="component" value="Unassembled WGS sequence"/>
</dbReference>
<feature type="transmembrane region" description="Helical" evidence="7">
    <location>
        <begin position="255"/>
        <end position="273"/>
    </location>
</feature>
<feature type="transmembrane region" description="Helical" evidence="7">
    <location>
        <begin position="416"/>
        <end position="438"/>
    </location>
</feature>
<dbReference type="PATRIC" id="fig|1353533.3.peg.1304"/>
<sequence>MWFKLALTLFWRELRRGELTIIFAAIALAVLTVFSLSSVTERIRMNIEQKSADFIAADRRLVSNHALNDDYILEAERLGLNTARQMFFDSMLFANDELVLGSIKAVSNGYPLRGLVKLKDDFAQAEYEVRDVPKPGEVWLSEGMFYSLGLDVGDQVEIGVGMFRASKILVSEPDAPFFSLAGNKRVLLNYTDIETTQAVQPGSRVFYRMLFSGDEALLTDYYGWLKPQLRENQRWQGIKDRQSPLGENLARSESFLLLAGLFGIMLAAVAMAVSAKRYCERQYDPVAMMKTLGGSRATIRNIFLLHLSMVTAFSVSIGIVIGYGLQAVATDYLASFMDTQLPAAGFKPWFLAITIGVVCALMFSLKPLLDLFDIPPLRVLRRNLGDKLAVSRVHMALSVTTIFALMWFFSGELKTTLFLFGGTAILMLVLFGVSRLLFSAGRKLGLSPGSSWSLAIATLQKRANANAVQLISFALAIKLMLFLFVLKNDLISDWQMQVPADAPNAFLININESEVSDIQDFFTQNQITHTEFFPIFRGRANALNGEKFARSTSKQEGEEQDEEATEGAGRELNLTWMTQLPDGNEVVDGTWFDADSTELEVSVSRGMAQGIGIEVGDTLTFLVNERSFDAKVTSLRSVDWGSLKPNFVMIFNPPVAGKFPVTYFSAAQFGEGDEKTVSTLLRQHPTVSMIDIKSRLEQAQSMIAQVSLAISFVLAIVLTSGALVLISQVQASLAERMQEIVILRTLGARGRLIKLATLYEFLLLGALAGFVAALVSDVTLLIIQRELFEVDGKLHPYIWALGPASGALFVAAIGYFMVASTMRQNTQGLLRKLA</sequence>
<feature type="transmembrane region" description="Helical" evidence="7">
    <location>
        <begin position="349"/>
        <end position="369"/>
    </location>
</feature>
<protein>
    <submittedName>
        <fullName evidence="9">Putative ABC-type transport system</fullName>
    </submittedName>
</protein>
<dbReference type="RefSeq" id="WP_023398244.1">
    <property type="nucleotide sequence ID" value="NZ_AUSV01000015.1"/>
</dbReference>
<feature type="region of interest" description="Disordered" evidence="6">
    <location>
        <begin position="549"/>
        <end position="568"/>
    </location>
</feature>
<dbReference type="PANTHER" id="PTHR30287">
    <property type="entry name" value="MEMBRANE COMPONENT OF PREDICTED ABC SUPERFAMILY METABOLITE UPTAKE TRANSPORTER"/>
    <property type="match status" value="1"/>
</dbReference>
<feature type="transmembrane region" description="Helical" evidence="7">
    <location>
        <begin position="389"/>
        <end position="410"/>
    </location>
</feature>
<comment type="subcellular location">
    <subcellularLocation>
        <location evidence="1">Cell membrane</location>
        <topology evidence="1">Multi-pass membrane protein</topology>
    </subcellularLocation>
</comment>
<evidence type="ECO:0000259" key="8">
    <source>
        <dbReference type="Pfam" id="PF02687"/>
    </source>
</evidence>
<keyword evidence="4 7" id="KW-1133">Transmembrane helix</keyword>
<feature type="transmembrane region" description="Helical" evidence="7">
    <location>
        <begin position="796"/>
        <end position="818"/>
    </location>
</feature>
<feature type="transmembrane region" description="Helical" evidence="7">
    <location>
        <begin position="761"/>
        <end position="784"/>
    </location>
</feature>
<dbReference type="EMBL" id="AUSV01000015">
    <property type="protein sequence ID" value="ESP94323.1"/>
    <property type="molecule type" value="Genomic_DNA"/>
</dbReference>
<organism evidence="9 10">
    <name type="scientific">Pseudoalteromonas luteoviolacea (strain 2ta16)</name>
    <dbReference type="NCBI Taxonomy" id="1353533"/>
    <lineage>
        <taxon>Bacteria</taxon>
        <taxon>Pseudomonadati</taxon>
        <taxon>Pseudomonadota</taxon>
        <taxon>Gammaproteobacteria</taxon>
        <taxon>Alteromonadales</taxon>
        <taxon>Pseudoalteromonadaceae</taxon>
        <taxon>Pseudoalteromonas</taxon>
    </lineage>
</organism>
<gene>
    <name evidence="9" type="ORF">PL2TA16_01023</name>
</gene>
<feature type="transmembrane region" description="Helical" evidence="7">
    <location>
        <begin position="702"/>
        <end position="726"/>
    </location>
</feature>
<dbReference type="PANTHER" id="PTHR30287:SF1">
    <property type="entry name" value="INNER MEMBRANE PROTEIN"/>
    <property type="match status" value="1"/>
</dbReference>
<evidence type="ECO:0000256" key="7">
    <source>
        <dbReference type="SAM" id="Phobius"/>
    </source>
</evidence>
<evidence type="ECO:0000256" key="3">
    <source>
        <dbReference type="ARBA" id="ARBA00022692"/>
    </source>
</evidence>
<evidence type="ECO:0000256" key="6">
    <source>
        <dbReference type="SAM" id="MobiDB-lite"/>
    </source>
</evidence>
<evidence type="ECO:0000256" key="4">
    <source>
        <dbReference type="ARBA" id="ARBA00022989"/>
    </source>
</evidence>
<dbReference type="AlphaFoldDB" id="V4HX23"/>
<evidence type="ECO:0000313" key="10">
    <source>
        <dbReference type="Proteomes" id="UP000017820"/>
    </source>
</evidence>
<evidence type="ECO:0000256" key="2">
    <source>
        <dbReference type="ARBA" id="ARBA00022475"/>
    </source>
</evidence>
<feature type="transmembrane region" description="Helical" evidence="7">
    <location>
        <begin position="302"/>
        <end position="329"/>
    </location>
</feature>
<dbReference type="InterPro" id="IPR038766">
    <property type="entry name" value="Membrane_comp_ABC_pdt"/>
</dbReference>
<proteinExistence type="predicted"/>
<feature type="domain" description="ABC3 transporter permease C-terminal" evidence="8">
    <location>
        <begin position="712"/>
        <end position="818"/>
    </location>
</feature>